<organism evidence="4 5">
    <name type="scientific">Corynebacterium spheniscorum</name>
    <dbReference type="NCBI Taxonomy" id="185761"/>
    <lineage>
        <taxon>Bacteria</taxon>
        <taxon>Bacillati</taxon>
        <taxon>Actinomycetota</taxon>
        <taxon>Actinomycetes</taxon>
        <taxon>Mycobacteriales</taxon>
        <taxon>Corynebacteriaceae</taxon>
        <taxon>Corynebacterium</taxon>
    </lineage>
</organism>
<reference evidence="4 5" key="1">
    <citation type="submission" date="2016-10" db="EMBL/GenBank/DDBJ databases">
        <authorList>
            <person name="de Groot N.N."/>
        </authorList>
    </citation>
    <scope>NUCLEOTIDE SEQUENCE [LARGE SCALE GENOMIC DNA]</scope>
    <source>
        <strain>J11</strain>
        <strain evidence="5">PG 39</strain>
    </source>
</reference>
<keyword evidence="5" id="KW-1185">Reference proteome</keyword>
<keyword evidence="4" id="KW-0670">Pyruvate</keyword>
<gene>
    <name evidence="4" type="ORF">SAMN05660282_00980</name>
</gene>
<dbReference type="STRING" id="185761.SAMN05660282_00980"/>
<sequence>MAYQPAHLRLATIRTGSATRAALVLFAARQGAITRDDFEATDLLQTITIGNYRDVGELLHNPHWRQEVEATLNLGEQHYVPVRAKDLAQPILEPKKIICVGMNYANHIAEMGRPAPEFPTLFIKFPDALTGPFDDVHVPAELSDALDYEGELAVVIGAPAYRVSKAQAGNYIAGFAIMNDYTLRDRQYRTLQWHQGKSLFRSAGFGPWVTVTNPDNPQHAGVLSTTVNGELRQHDSCADLVFDPTDLVEYISHLYPLNPGDVIVSGTPGGVGHAREPQSYLGHGDITRISIDNLGHIQNRTLIDSATDAAER</sequence>
<dbReference type="SUPFAM" id="SSF56529">
    <property type="entry name" value="FAH"/>
    <property type="match status" value="1"/>
</dbReference>
<evidence type="ECO:0000256" key="1">
    <source>
        <dbReference type="ARBA" id="ARBA00010211"/>
    </source>
</evidence>
<dbReference type="GO" id="GO:0044281">
    <property type="term" value="P:small molecule metabolic process"/>
    <property type="evidence" value="ECO:0007669"/>
    <property type="project" value="UniProtKB-ARBA"/>
</dbReference>
<evidence type="ECO:0000313" key="5">
    <source>
        <dbReference type="Proteomes" id="UP000199065"/>
    </source>
</evidence>
<evidence type="ECO:0000259" key="3">
    <source>
        <dbReference type="Pfam" id="PF01557"/>
    </source>
</evidence>
<dbReference type="InterPro" id="IPR051121">
    <property type="entry name" value="FAH"/>
</dbReference>
<protein>
    <submittedName>
        <fullName evidence="4">Acylpyruvate hydrolase</fullName>
    </submittedName>
</protein>
<name>A0A1I2RZJ9_9CORY</name>
<evidence type="ECO:0000313" key="4">
    <source>
        <dbReference type="EMBL" id="SFG45988.1"/>
    </source>
</evidence>
<dbReference type="Proteomes" id="UP000199065">
    <property type="component" value="Unassembled WGS sequence"/>
</dbReference>
<comment type="similarity">
    <text evidence="1">Belongs to the FAH family.</text>
</comment>
<evidence type="ECO:0000256" key="2">
    <source>
        <dbReference type="ARBA" id="ARBA00022723"/>
    </source>
</evidence>
<dbReference type="EMBL" id="FOPJ01000004">
    <property type="protein sequence ID" value="SFG45988.1"/>
    <property type="molecule type" value="Genomic_DNA"/>
</dbReference>
<proteinExistence type="inferred from homology"/>
<feature type="domain" description="Fumarylacetoacetase-like C-terminal" evidence="3">
    <location>
        <begin position="96"/>
        <end position="300"/>
    </location>
</feature>
<dbReference type="AlphaFoldDB" id="A0A1I2RZJ9"/>
<keyword evidence="2" id="KW-0479">Metal-binding</keyword>
<dbReference type="InterPro" id="IPR036663">
    <property type="entry name" value="Fumarylacetoacetase_C_sf"/>
</dbReference>
<dbReference type="Pfam" id="PF01557">
    <property type="entry name" value="FAA_hydrolase"/>
    <property type="match status" value="1"/>
</dbReference>
<keyword evidence="4" id="KW-0378">Hydrolase</keyword>
<dbReference type="GO" id="GO:0016787">
    <property type="term" value="F:hydrolase activity"/>
    <property type="evidence" value="ECO:0007669"/>
    <property type="project" value="UniProtKB-KW"/>
</dbReference>
<dbReference type="GO" id="GO:0046872">
    <property type="term" value="F:metal ion binding"/>
    <property type="evidence" value="ECO:0007669"/>
    <property type="project" value="UniProtKB-KW"/>
</dbReference>
<dbReference type="InterPro" id="IPR011234">
    <property type="entry name" value="Fumarylacetoacetase-like_C"/>
</dbReference>
<dbReference type="RefSeq" id="WP_092284993.1">
    <property type="nucleotide sequence ID" value="NZ_FOPJ01000004.1"/>
</dbReference>
<dbReference type="Gene3D" id="3.90.850.10">
    <property type="entry name" value="Fumarylacetoacetase-like, C-terminal domain"/>
    <property type="match status" value="1"/>
</dbReference>
<dbReference type="PANTHER" id="PTHR42796:SF4">
    <property type="entry name" value="FUMARYLACETOACETATE HYDROLASE DOMAIN-CONTAINING PROTEIN 2A"/>
    <property type="match status" value="1"/>
</dbReference>
<dbReference type="PANTHER" id="PTHR42796">
    <property type="entry name" value="FUMARYLACETOACETATE HYDROLASE DOMAIN-CONTAINING PROTEIN 2A-RELATED"/>
    <property type="match status" value="1"/>
</dbReference>
<dbReference type="OrthoDB" id="9805307at2"/>
<accession>A0A1I2RZJ9</accession>